<reference evidence="3 4" key="1">
    <citation type="submission" date="2011-07" db="EMBL/GenBank/DDBJ databases">
        <title>The complete genome of chromosome of Emticicia oligotrophica DSM 17448.</title>
        <authorList>
            <consortium name="US DOE Joint Genome Institute (JGI-PGF)"/>
            <person name="Lucas S."/>
            <person name="Han J."/>
            <person name="Lapidus A."/>
            <person name="Bruce D."/>
            <person name="Goodwin L."/>
            <person name="Pitluck S."/>
            <person name="Peters L."/>
            <person name="Kyrpides N."/>
            <person name="Mavromatis K."/>
            <person name="Ivanova N."/>
            <person name="Ovchinnikova G."/>
            <person name="Teshima H."/>
            <person name="Detter J.C."/>
            <person name="Tapia R."/>
            <person name="Han C."/>
            <person name="Land M."/>
            <person name="Hauser L."/>
            <person name="Markowitz V."/>
            <person name="Cheng J.-F."/>
            <person name="Hugenholtz P."/>
            <person name="Woyke T."/>
            <person name="Wu D."/>
            <person name="Tindall B."/>
            <person name="Pomrenke H."/>
            <person name="Brambilla E."/>
            <person name="Klenk H.-P."/>
            <person name="Eisen J.A."/>
        </authorList>
    </citation>
    <scope>NUCLEOTIDE SEQUENCE [LARGE SCALE GENOMIC DNA]</scope>
    <source>
        <strain evidence="3 4">DSM 17448</strain>
    </source>
</reference>
<dbReference type="PANTHER" id="PTHR35580:SF1">
    <property type="entry name" value="PHYTASE-LIKE DOMAIN-CONTAINING PROTEIN"/>
    <property type="match status" value="1"/>
</dbReference>
<evidence type="ECO:0000256" key="1">
    <source>
        <dbReference type="SAM" id="SignalP"/>
    </source>
</evidence>
<proteinExistence type="predicted"/>
<feature type="chain" id="PRO_5047278607" description="Secretion system C-terminal sorting domain-containing protein" evidence="1">
    <location>
        <begin position="20"/>
        <end position="1065"/>
    </location>
</feature>
<dbReference type="EMBL" id="CP002961">
    <property type="protein sequence ID" value="AFK01640.1"/>
    <property type="molecule type" value="Genomic_DNA"/>
</dbReference>
<dbReference type="RefSeq" id="WP_015027343.1">
    <property type="nucleotide sequence ID" value="NC_018748.1"/>
</dbReference>
<evidence type="ECO:0000313" key="4">
    <source>
        <dbReference type="Proteomes" id="UP000002875"/>
    </source>
</evidence>
<sequence>MKKIYLVVACFNLFQLAFGQGDVEFNFGGNYKDCRVHDVEIDKDDNFITTGVFLSYNKNDSLGGLAISYENRNLIRKTLYNSGGFVAKFKPNKEIQWLITFENAGSKNHVLVDDSSNVYLIGKFYQKITFDSNNILYSSTGDIFVAKYTSEGKLKWAKKYLGSSDDGTLKPKIDSQGNLHIIGKYKNTLEVEGKQILKTTGNNPEPYILKLDRNGNYIWAKSFNENLALNAISVNSKSEVFIVGDFKGSLTINGNILESEGVEDIFYAKYDKNGQFLWVKTIAGKVEDKCHNIESDKLGNVYLAGIMSDNAKFDMLNVNIKTTNGKSIFVAKINDTDGKMDWVKNISYLKDIDATHFTTVQLLKLNTNGEPYIFGTMINSLSIESKEIINVNGLFRYIVKFDTQGKLISATPKVDNSTSASTNITSMTIDSKRNIYVSGYTSYIRVGNSYGFLKTNVELYESSCNNKNVSIIRNYNLSGNLTLSDAILDNYNFNYQWYKNGEAISNATQALFQAKEAGYYSLKLINKTNTSCQVSSSNTILIYPSVNPFPVQISIFNQGKYLYITSFDDRFFLKGKIEWYRNDTLVKVVSPNTNTNSDYFYSSDGIYKVKRYYDEGNIIKESNEVNIKNGLALQISKGIFYDDQDYCKPVPFLKPTWGENDNNMPIDDPKNKFQWFLNGQLIKDSTNAHFKPIITGEYNVSIFFPSENKTYTSGKYKIVAEDFPKSLPISKIEDNCGAQALLKIDDSFVQRFGYESIIWRKDDKIIPEATQPFLRVNKGGFYTFSVQYKEPNTGKTCNYNSFINYERKNDFKLNLGYAYAGSGCVIDSFKVFTEQNTKYNYTWTKNDVPIVGQNSNEIFIKDKARYKGIIKRDDGCINETDEINLKGCASEEYDKFLLINPPKINADKLFIKSDEISTLSVEGCTNVDFQWLKDTKLIAEATQTSLKVQDSGKYAIQLSKMGCIVISNSIEIIVEPILGVGEVKEAFEVEVYPNPTEEQLQVNLSSFNSNSTRARLMDILGREVIDWGILKAEQNYLDLGSLKGGTYLLLLEKESKRVVKKIIKK</sequence>
<dbReference type="Proteomes" id="UP000002875">
    <property type="component" value="Chromosome"/>
</dbReference>
<keyword evidence="1" id="KW-0732">Signal</keyword>
<dbReference type="Gene3D" id="2.60.40.10">
    <property type="entry name" value="Immunoglobulins"/>
    <property type="match status" value="1"/>
</dbReference>
<dbReference type="InterPro" id="IPR013783">
    <property type="entry name" value="Ig-like_fold"/>
</dbReference>
<dbReference type="Pfam" id="PF18962">
    <property type="entry name" value="Por_Secre_tail"/>
    <property type="match status" value="1"/>
</dbReference>
<dbReference type="NCBIfam" id="TIGR04183">
    <property type="entry name" value="Por_Secre_tail"/>
    <property type="match status" value="1"/>
</dbReference>
<dbReference type="InterPro" id="IPR026444">
    <property type="entry name" value="Secre_tail"/>
</dbReference>
<dbReference type="SUPFAM" id="SSF50998">
    <property type="entry name" value="Quinoprotein alcohol dehydrogenase-like"/>
    <property type="match status" value="1"/>
</dbReference>
<dbReference type="InterPro" id="IPR010620">
    <property type="entry name" value="SBBP_repeat"/>
</dbReference>
<dbReference type="InterPro" id="IPR011047">
    <property type="entry name" value="Quinoprotein_ADH-like_sf"/>
</dbReference>
<evidence type="ECO:0000259" key="2">
    <source>
        <dbReference type="Pfam" id="PF18962"/>
    </source>
</evidence>
<dbReference type="PANTHER" id="PTHR35580">
    <property type="entry name" value="CELL SURFACE GLYCOPROTEIN (S-LAYER PROTEIN)-LIKE PROTEIN"/>
    <property type="match status" value="1"/>
</dbReference>
<organism evidence="3 4">
    <name type="scientific">Emticicia oligotrophica (strain DSM 17448 / CIP 109782 / MTCC 6937 / GPTSA100-15)</name>
    <dbReference type="NCBI Taxonomy" id="929562"/>
    <lineage>
        <taxon>Bacteria</taxon>
        <taxon>Pseudomonadati</taxon>
        <taxon>Bacteroidota</taxon>
        <taxon>Cytophagia</taxon>
        <taxon>Cytophagales</taxon>
        <taxon>Leadbetterellaceae</taxon>
        <taxon>Emticicia</taxon>
    </lineage>
</organism>
<evidence type="ECO:0000313" key="3">
    <source>
        <dbReference type="EMBL" id="AFK01640.1"/>
    </source>
</evidence>
<protein>
    <recommendedName>
        <fullName evidence="2">Secretion system C-terminal sorting domain-containing protein</fullName>
    </recommendedName>
</protein>
<keyword evidence="4" id="KW-1185">Reference proteome</keyword>
<dbReference type="Pfam" id="PF06739">
    <property type="entry name" value="SBBP"/>
    <property type="match status" value="1"/>
</dbReference>
<dbReference type="InterPro" id="IPR052918">
    <property type="entry name" value="Motility_Chemotaxis_Reg"/>
</dbReference>
<accession>A0ABN4AED8</accession>
<gene>
    <name evidence="3" type="ordered locus">Emtol_0486</name>
</gene>
<name>A0ABN4AED8_EMTOG</name>
<feature type="domain" description="Secretion system C-terminal sorting" evidence="2">
    <location>
        <begin position="991"/>
        <end position="1063"/>
    </location>
</feature>
<feature type="signal peptide" evidence="1">
    <location>
        <begin position="1"/>
        <end position="19"/>
    </location>
</feature>